<feature type="compositionally biased region" description="Polar residues" evidence="3">
    <location>
        <begin position="490"/>
        <end position="500"/>
    </location>
</feature>
<sequence length="500" mass="55104">MGDLESRRSTLVSRLPIFRRSIGRRQDSLPSSPSSSNTVGLHSSSPSSTNSSSGSTGKRRSIFRTTSLSFHQRKENNQKTDSVNQTVNISNESQSSHSCLPKLDVEEQVKNKGKSSISVYGSRRKKITRSVTEDFEKKKDHSVNRNVFTNCLGKNESDDSGFIEEESKRSVKHSTRKLLPRSLSSHYRFSRPVSRCQSPSLTQNSGCSTEHQHSSVTESPAAKPLLPSAAEITENTEGSLHSPLISTDHTTAPHSPSDFTFMDDSASEADSLPNSGQQQPHKQHICHANSTSPTFRSPGIMNEHIKETDILKNGSHVDGISLTKLKDETSMERLSSKPSVTSPSVYQPKVLLPISELSTNEFKDNGNNTAGCHTGTSVFQNGGHSLSTENVPKKYERAADIHEMIPTKLRTHRSVSESKSISSVETPSALTHHNHARVNYANSFSPYRDWRSSERRSRSSSEGTAGGSRMAFRPKDGNTEESNSLRKQRTNSTSSKMNSM</sequence>
<feature type="compositionally biased region" description="Basic and acidic residues" evidence="3">
    <location>
        <begin position="448"/>
        <end position="459"/>
    </location>
</feature>
<evidence type="ECO:0000256" key="3">
    <source>
        <dbReference type="SAM" id="MobiDB-lite"/>
    </source>
</evidence>
<dbReference type="InterPro" id="IPR029627">
    <property type="entry name" value="CCSER"/>
</dbReference>
<feature type="non-terminal residue" evidence="4">
    <location>
        <position position="500"/>
    </location>
</feature>
<evidence type="ECO:0000256" key="2">
    <source>
        <dbReference type="ARBA" id="ARBA00023054"/>
    </source>
</evidence>
<keyword evidence="2" id="KW-0175">Coiled coil</keyword>
<feature type="compositionally biased region" description="Low complexity" evidence="3">
    <location>
        <begin position="43"/>
        <end position="56"/>
    </location>
</feature>
<comment type="similarity">
    <text evidence="1">Belongs to the CCSER family.</text>
</comment>
<reference evidence="5" key="1">
    <citation type="journal article" date="2016" name="Nature">
        <title>Genome evolution in the allotetraploid frog Xenopus laevis.</title>
        <authorList>
            <person name="Session A.M."/>
            <person name="Uno Y."/>
            <person name="Kwon T."/>
            <person name="Chapman J.A."/>
            <person name="Toyoda A."/>
            <person name="Takahashi S."/>
            <person name="Fukui A."/>
            <person name="Hikosaka A."/>
            <person name="Suzuki A."/>
            <person name="Kondo M."/>
            <person name="van Heeringen S.J."/>
            <person name="Quigley I."/>
            <person name="Heinz S."/>
            <person name="Ogino H."/>
            <person name="Ochi H."/>
            <person name="Hellsten U."/>
            <person name="Lyons J.B."/>
            <person name="Simakov O."/>
            <person name="Putnam N."/>
            <person name="Stites J."/>
            <person name="Kuroki Y."/>
            <person name="Tanaka T."/>
            <person name="Michiue T."/>
            <person name="Watanabe M."/>
            <person name="Bogdanovic O."/>
            <person name="Lister R."/>
            <person name="Georgiou G."/>
            <person name="Paranjpe S.S."/>
            <person name="van Kruijsbergen I."/>
            <person name="Shu S."/>
            <person name="Carlson J."/>
            <person name="Kinoshita T."/>
            <person name="Ohta Y."/>
            <person name="Mawaribuchi S."/>
            <person name="Jenkins J."/>
            <person name="Grimwood J."/>
            <person name="Schmutz J."/>
            <person name="Mitros T."/>
            <person name="Mozaffari S.V."/>
            <person name="Suzuki Y."/>
            <person name="Haramoto Y."/>
            <person name="Yamamoto T.S."/>
            <person name="Takagi C."/>
            <person name="Heald R."/>
            <person name="Miller K."/>
            <person name="Haudenschild C."/>
            <person name="Kitzman J."/>
            <person name="Nakayama T."/>
            <person name="Izutsu Y."/>
            <person name="Robert J."/>
            <person name="Fortriede J."/>
            <person name="Burns K."/>
            <person name="Lotay V."/>
            <person name="Karimi K."/>
            <person name="Yasuoka Y."/>
            <person name="Dichmann D.S."/>
            <person name="Flajnik M.F."/>
            <person name="Houston D.W."/>
            <person name="Shendure J."/>
            <person name="DuPasquier L."/>
            <person name="Vize P.D."/>
            <person name="Zorn A.M."/>
            <person name="Ito M."/>
            <person name="Marcotte E.M."/>
            <person name="Wallingford J.B."/>
            <person name="Ito Y."/>
            <person name="Asashima M."/>
            <person name="Ueno N."/>
            <person name="Matsuda Y."/>
            <person name="Veenstra G.J."/>
            <person name="Fujiyama A."/>
            <person name="Harland R.M."/>
            <person name="Taira M."/>
            <person name="Rokhsar D.S."/>
        </authorList>
    </citation>
    <scope>NUCLEOTIDE SEQUENCE [LARGE SCALE GENOMIC DNA]</scope>
    <source>
        <strain evidence="5">J</strain>
    </source>
</reference>
<feature type="region of interest" description="Disordered" evidence="3">
    <location>
        <begin position="1"/>
        <end position="60"/>
    </location>
</feature>
<organism evidence="4 5">
    <name type="scientific">Xenopus laevis</name>
    <name type="common">African clawed frog</name>
    <dbReference type="NCBI Taxonomy" id="8355"/>
    <lineage>
        <taxon>Eukaryota</taxon>
        <taxon>Metazoa</taxon>
        <taxon>Chordata</taxon>
        <taxon>Craniata</taxon>
        <taxon>Vertebrata</taxon>
        <taxon>Euteleostomi</taxon>
        <taxon>Amphibia</taxon>
        <taxon>Batrachia</taxon>
        <taxon>Anura</taxon>
        <taxon>Pipoidea</taxon>
        <taxon>Pipidae</taxon>
        <taxon>Xenopodinae</taxon>
        <taxon>Xenopus</taxon>
        <taxon>Xenopus</taxon>
    </lineage>
</organism>
<feature type="compositionally biased region" description="Low complexity" evidence="3">
    <location>
        <begin position="417"/>
        <end position="428"/>
    </location>
</feature>
<dbReference type="EMBL" id="CM004467">
    <property type="protein sequence ID" value="OCT97240.1"/>
    <property type="molecule type" value="Genomic_DNA"/>
</dbReference>
<proteinExistence type="inferred from homology"/>
<protein>
    <submittedName>
        <fullName evidence="4">Uncharacterized protein</fullName>
    </submittedName>
</protein>
<feature type="region of interest" description="Disordered" evidence="3">
    <location>
        <begin position="235"/>
        <end position="299"/>
    </location>
</feature>
<dbReference type="OMA" id="ISPCAIT"/>
<dbReference type="PANTHER" id="PTHR22461">
    <property type="entry name" value="SERINE-RICH COILED-COIL DOMAIN-CONTAINING PROTEIN 2-RELATED"/>
    <property type="match status" value="1"/>
</dbReference>
<gene>
    <name evidence="4" type="ORF">XELAEV_180094631mg</name>
</gene>
<feature type="region of interest" description="Disordered" evidence="3">
    <location>
        <begin position="409"/>
        <end position="500"/>
    </location>
</feature>
<evidence type="ECO:0000313" key="4">
    <source>
        <dbReference type="EMBL" id="OCT97240.1"/>
    </source>
</evidence>
<dbReference type="AlphaFoldDB" id="A0A974DTK3"/>
<name>A0A974DTK3_XENLA</name>
<evidence type="ECO:0000256" key="1">
    <source>
        <dbReference type="ARBA" id="ARBA00010949"/>
    </source>
</evidence>
<dbReference type="Proteomes" id="UP000694892">
    <property type="component" value="Chromosome 1S"/>
</dbReference>
<feature type="compositionally biased region" description="Polar residues" evidence="3">
    <location>
        <begin position="195"/>
        <end position="218"/>
    </location>
</feature>
<evidence type="ECO:0000313" key="5">
    <source>
        <dbReference type="Proteomes" id="UP000694892"/>
    </source>
</evidence>
<dbReference type="PANTHER" id="PTHR22461:SF1">
    <property type="entry name" value="SERINE-RICH COILED-COIL DOMAIN-CONTAINING PROTEIN 1"/>
    <property type="match status" value="1"/>
</dbReference>
<accession>A0A974DTK3</accession>
<feature type="region of interest" description="Disordered" evidence="3">
    <location>
        <begin position="188"/>
        <end position="221"/>
    </location>
</feature>
<feature type="compositionally biased region" description="Polar residues" evidence="3">
    <location>
        <begin position="235"/>
        <end position="258"/>
    </location>
</feature>